<dbReference type="Proteomes" id="UP000214646">
    <property type="component" value="Unassembled WGS sequence"/>
</dbReference>
<accession>A0A225D1J0</accession>
<evidence type="ECO:0000259" key="1">
    <source>
        <dbReference type="SMART" id="SM00507"/>
    </source>
</evidence>
<keyword evidence="2" id="KW-0255">Endonuclease</keyword>
<dbReference type="GO" id="GO:0004519">
    <property type="term" value="F:endonuclease activity"/>
    <property type="evidence" value="ECO:0007669"/>
    <property type="project" value="UniProtKB-KW"/>
</dbReference>
<dbReference type="InterPro" id="IPR052892">
    <property type="entry name" value="NA-targeting_endonuclease"/>
</dbReference>
<dbReference type="EMBL" id="NIDE01000019">
    <property type="protein sequence ID" value="OWK34793.1"/>
    <property type="molecule type" value="Genomic_DNA"/>
</dbReference>
<keyword evidence="2" id="KW-0540">Nuclease</keyword>
<name>A0A225D1J0_9BACT</name>
<evidence type="ECO:0000313" key="3">
    <source>
        <dbReference type="Proteomes" id="UP000214646"/>
    </source>
</evidence>
<dbReference type="InterPro" id="IPR029471">
    <property type="entry name" value="HNH_5"/>
</dbReference>
<organism evidence="2 3">
    <name type="scientific">Fimbriiglobus ruber</name>
    <dbReference type="NCBI Taxonomy" id="1908690"/>
    <lineage>
        <taxon>Bacteria</taxon>
        <taxon>Pseudomonadati</taxon>
        <taxon>Planctomycetota</taxon>
        <taxon>Planctomycetia</taxon>
        <taxon>Gemmatales</taxon>
        <taxon>Gemmataceae</taxon>
        <taxon>Fimbriiglobus</taxon>
    </lineage>
</organism>
<dbReference type="AlphaFoldDB" id="A0A225D1J0"/>
<keyword evidence="3" id="KW-1185">Reference proteome</keyword>
<dbReference type="CDD" id="cd00085">
    <property type="entry name" value="HNHc"/>
    <property type="match status" value="1"/>
</dbReference>
<gene>
    <name evidence="2" type="ORF">FRUB_09635</name>
</gene>
<comment type="caution">
    <text evidence="2">The sequence shown here is derived from an EMBL/GenBank/DDBJ whole genome shotgun (WGS) entry which is preliminary data.</text>
</comment>
<dbReference type="SMART" id="SM00507">
    <property type="entry name" value="HNHc"/>
    <property type="match status" value="1"/>
</dbReference>
<dbReference type="Gene3D" id="1.10.30.50">
    <property type="match status" value="1"/>
</dbReference>
<keyword evidence="2" id="KW-0378">Hydrolase</keyword>
<dbReference type="PANTHER" id="PTHR33877">
    <property type="entry name" value="SLL1193 PROTEIN"/>
    <property type="match status" value="1"/>
</dbReference>
<sequence>MNAGHYTALDASVLVLNKMFMAVHVISVRRAFCLLCKELAEVVLLEEGQYVSYDFSTWAEVSAYRAKHFRKEEDDWVRTANAEIQAPRVIRLLDYDKVPRQTVKFNRRNIFARDNNQCQFCGKKFPTSELSLDHVIPRSQGGQTTWDNIVCACVDCNVRKGGRTPRQANMTLIRKPEKPKRSPVLNMKMSQKKYQSWQSFLDSAYWSVELK</sequence>
<dbReference type="InterPro" id="IPR003615">
    <property type="entry name" value="HNH_nuc"/>
</dbReference>
<dbReference type="OrthoDB" id="9802901at2"/>
<evidence type="ECO:0000313" key="2">
    <source>
        <dbReference type="EMBL" id="OWK34793.1"/>
    </source>
</evidence>
<proteinExistence type="predicted"/>
<protein>
    <submittedName>
        <fullName evidence="2">HNH endonuclease family protein</fullName>
    </submittedName>
</protein>
<feature type="domain" description="HNH nuclease" evidence="1">
    <location>
        <begin position="105"/>
        <end position="158"/>
    </location>
</feature>
<dbReference type="Pfam" id="PF14279">
    <property type="entry name" value="HNH_5"/>
    <property type="match status" value="1"/>
</dbReference>
<dbReference type="PANTHER" id="PTHR33877:SF2">
    <property type="entry name" value="OS07G0170200 PROTEIN"/>
    <property type="match status" value="1"/>
</dbReference>
<reference evidence="3" key="1">
    <citation type="submission" date="2017-06" db="EMBL/GenBank/DDBJ databases">
        <title>Genome analysis of Fimbriiglobus ruber SP5, the first member of the order Planctomycetales with confirmed chitinolytic capability.</title>
        <authorList>
            <person name="Ravin N.V."/>
            <person name="Rakitin A.L."/>
            <person name="Ivanova A.A."/>
            <person name="Beletsky A.V."/>
            <person name="Kulichevskaya I.S."/>
            <person name="Mardanov A.V."/>
            <person name="Dedysh S.N."/>
        </authorList>
    </citation>
    <scope>NUCLEOTIDE SEQUENCE [LARGE SCALE GENOMIC DNA]</scope>
    <source>
        <strain evidence="3">SP5</strain>
    </source>
</reference>
<dbReference type="RefSeq" id="WP_088260039.1">
    <property type="nucleotide sequence ID" value="NZ_NIDE01000019.1"/>
</dbReference>